<feature type="transmembrane region" description="Helical" evidence="8">
    <location>
        <begin position="153"/>
        <end position="171"/>
    </location>
</feature>
<keyword evidence="4 8" id="KW-0808">Transferase</keyword>
<comment type="similarity">
    <text evidence="8">Belongs to the MenA family. Type 1 subfamily.</text>
</comment>
<feature type="transmembrane region" description="Helical" evidence="8">
    <location>
        <begin position="122"/>
        <end position="141"/>
    </location>
</feature>
<keyword evidence="5 8" id="KW-0812">Transmembrane</keyword>
<feature type="transmembrane region" description="Helical" evidence="8">
    <location>
        <begin position="12"/>
        <end position="30"/>
    </location>
</feature>
<dbReference type="GO" id="GO:0005886">
    <property type="term" value="C:plasma membrane"/>
    <property type="evidence" value="ECO:0007669"/>
    <property type="project" value="UniProtKB-SubCell"/>
</dbReference>
<comment type="pathway">
    <text evidence="8">Quinol/quinone metabolism; menaquinone biosynthesis; menaquinol from 1,4-dihydroxy-2-naphthoate: step 1/2.</text>
</comment>
<feature type="transmembrane region" description="Helical" evidence="8">
    <location>
        <begin position="248"/>
        <end position="267"/>
    </location>
</feature>
<keyword evidence="2 8" id="KW-0474">Menaquinone biosynthesis</keyword>
<dbReference type="InterPro" id="IPR000537">
    <property type="entry name" value="UbiA_prenyltransferase"/>
</dbReference>
<keyword evidence="6 8" id="KW-1133">Transmembrane helix</keyword>
<feature type="transmembrane region" description="Helical" evidence="8">
    <location>
        <begin position="224"/>
        <end position="242"/>
    </location>
</feature>
<dbReference type="GO" id="GO:0046428">
    <property type="term" value="F:1,4-dihydroxy-2-naphthoate polyprenyltransferase activity"/>
    <property type="evidence" value="ECO:0007669"/>
    <property type="project" value="UniProtKB-UniRule"/>
</dbReference>
<evidence type="ECO:0000256" key="2">
    <source>
        <dbReference type="ARBA" id="ARBA00022428"/>
    </source>
</evidence>
<dbReference type="PANTHER" id="PTHR13929:SF0">
    <property type="entry name" value="UBIA PRENYLTRANSFERASE DOMAIN-CONTAINING PROTEIN 1"/>
    <property type="match status" value="1"/>
</dbReference>
<evidence type="ECO:0000313" key="11">
    <source>
        <dbReference type="Proteomes" id="UP000823617"/>
    </source>
</evidence>
<evidence type="ECO:0000313" key="10">
    <source>
        <dbReference type="EMBL" id="MBO8454845.1"/>
    </source>
</evidence>
<sequence length="302" mass="33384">MRKLGYYISAMRLRTLPLSLSGVSLGLLLAVSDYNVSWAVAVSVAVTAVLLQILSNVSNELGDALKGTDTSRRNGPLYGIASGRLTVRDLKVMIWIYALFSAVSGLVMMWLSYGTLLCLDSFVFMILGFAAISSAMKYTLGKSPYGYRGLGDIYVFIFFGIVAVLGSYLVAAHTIPTWYMLLPAVSIGAFSVAVLNVNNIRDMETDRATRVTLPLKMGETWAKVYQTVLVLIGWAAMFGYAFSRMYSLWHYIFALTLPLFIWHLIGVWRGHGRSLDRMLPLLVVSTFLFALLGGLGFVVFLF</sequence>
<comment type="catalytic activity">
    <reaction evidence="8">
        <text>an all-trans-polyprenyl diphosphate + 1,4-dihydroxy-2-naphthoate + H(+) = a 2-demethylmenaquinol + CO2 + diphosphate</text>
        <dbReference type="Rhea" id="RHEA:26478"/>
        <dbReference type="Rhea" id="RHEA-COMP:9563"/>
        <dbReference type="Rhea" id="RHEA-COMP:9564"/>
        <dbReference type="ChEBI" id="CHEBI:11173"/>
        <dbReference type="ChEBI" id="CHEBI:15378"/>
        <dbReference type="ChEBI" id="CHEBI:16526"/>
        <dbReference type="ChEBI" id="CHEBI:33019"/>
        <dbReference type="ChEBI" id="CHEBI:55437"/>
        <dbReference type="ChEBI" id="CHEBI:58914"/>
        <dbReference type="EC" id="2.5.1.74"/>
    </reaction>
</comment>
<feature type="transmembrane region" description="Helical" evidence="8">
    <location>
        <begin position="279"/>
        <end position="301"/>
    </location>
</feature>
<evidence type="ECO:0000256" key="9">
    <source>
        <dbReference type="NCBIfam" id="TIGR00751"/>
    </source>
</evidence>
<name>A0A9D9HJ81_9BACT</name>
<dbReference type="HAMAP" id="MF_01937">
    <property type="entry name" value="MenA_1"/>
    <property type="match status" value="1"/>
</dbReference>
<dbReference type="PIRSF" id="PIRSF005355">
    <property type="entry name" value="UBIAD1"/>
    <property type="match status" value="1"/>
</dbReference>
<evidence type="ECO:0000256" key="8">
    <source>
        <dbReference type="HAMAP-Rule" id="MF_01937"/>
    </source>
</evidence>
<dbReference type="InterPro" id="IPR026046">
    <property type="entry name" value="UBIAD1"/>
</dbReference>
<protein>
    <recommendedName>
        <fullName evidence="8 9">1,4-dihydroxy-2-naphthoate octaprenyltransferase</fullName>
        <shortName evidence="8">DHNA-octaprenyltransferase</shortName>
        <ecNumber evidence="8 9">2.5.1.74</ecNumber>
    </recommendedName>
</protein>
<evidence type="ECO:0000256" key="1">
    <source>
        <dbReference type="ARBA" id="ARBA00004141"/>
    </source>
</evidence>
<feature type="transmembrane region" description="Helical" evidence="8">
    <location>
        <begin position="36"/>
        <end position="54"/>
    </location>
</feature>
<comment type="subcellular location">
    <subcellularLocation>
        <location evidence="8">Cell membrane</location>
        <topology evidence="8">Multi-pass membrane protein</topology>
    </subcellularLocation>
    <subcellularLocation>
        <location evidence="1">Membrane</location>
        <topology evidence="1">Multi-pass membrane protein</topology>
    </subcellularLocation>
</comment>
<dbReference type="NCBIfam" id="TIGR00751">
    <property type="entry name" value="menA"/>
    <property type="match status" value="1"/>
</dbReference>
<dbReference type="PANTHER" id="PTHR13929">
    <property type="entry name" value="1,4-DIHYDROXY-2-NAPHTHOATE OCTAPRENYLTRANSFERASE"/>
    <property type="match status" value="1"/>
</dbReference>
<evidence type="ECO:0000256" key="3">
    <source>
        <dbReference type="ARBA" id="ARBA00022475"/>
    </source>
</evidence>
<reference evidence="10" key="1">
    <citation type="submission" date="2020-10" db="EMBL/GenBank/DDBJ databases">
        <authorList>
            <person name="Gilroy R."/>
        </authorList>
    </citation>
    <scope>NUCLEOTIDE SEQUENCE</scope>
    <source>
        <strain evidence="10">B1-3475</strain>
    </source>
</reference>
<reference evidence="10" key="2">
    <citation type="journal article" date="2021" name="PeerJ">
        <title>Extensive microbial diversity within the chicken gut microbiome revealed by metagenomics and culture.</title>
        <authorList>
            <person name="Gilroy R."/>
            <person name="Ravi A."/>
            <person name="Getino M."/>
            <person name="Pursley I."/>
            <person name="Horton D.L."/>
            <person name="Alikhan N.F."/>
            <person name="Baker D."/>
            <person name="Gharbi K."/>
            <person name="Hall N."/>
            <person name="Watson M."/>
            <person name="Adriaenssens E.M."/>
            <person name="Foster-Nyarko E."/>
            <person name="Jarju S."/>
            <person name="Secka A."/>
            <person name="Antonio M."/>
            <person name="Oren A."/>
            <person name="Chaudhuri R.R."/>
            <person name="La Ragione R."/>
            <person name="Hildebrand F."/>
            <person name="Pallen M.J."/>
        </authorList>
    </citation>
    <scope>NUCLEOTIDE SEQUENCE</scope>
    <source>
        <strain evidence="10">B1-3475</strain>
    </source>
</reference>
<evidence type="ECO:0000256" key="5">
    <source>
        <dbReference type="ARBA" id="ARBA00022692"/>
    </source>
</evidence>
<dbReference type="EC" id="2.5.1.74" evidence="8 9"/>
<dbReference type="GO" id="GO:0009234">
    <property type="term" value="P:menaquinone biosynthetic process"/>
    <property type="evidence" value="ECO:0007669"/>
    <property type="project" value="UniProtKB-UniRule"/>
</dbReference>
<dbReference type="InterPro" id="IPR004657">
    <property type="entry name" value="MenA"/>
</dbReference>
<keyword evidence="3 8" id="KW-1003">Cell membrane</keyword>
<dbReference type="GO" id="GO:0042371">
    <property type="term" value="P:vitamin K biosynthetic process"/>
    <property type="evidence" value="ECO:0007669"/>
    <property type="project" value="TreeGrafter"/>
</dbReference>
<feature type="transmembrane region" description="Helical" evidence="8">
    <location>
        <begin position="94"/>
        <end position="116"/>
    </location>
</feature>
<evidence type="ECO:0000256" key="7">
    <source>
        <dbReference type="ARBA" id="ARBA00023136"/>
    </source>
</evidence>
<dbReference type="Proteomes" id="UP000823617">
    <property type="component" value="Unassembled WGS sequence"/>
</dbReference>
<comment type="caution">
    <text evidence="10">The sequence shown here is derived from an EMBL/GenBank/DDBJ whole genome shotgun (WGS) entry which is preliminary data.</text>
</comment>
<comment type="function">
    <text evidence="8">Conversion of 1,4-dihydroxy-2-naphthoate (DHNA) to demethylmenaquinone (DMK).</text>
</comment>
<dbReference type="AlphaFoldDB" id="A0A9D9HJ81"/>
<accession>A0A9D9HJ81</accession>
<dbReference type="CDD" id="cd13962">
    <property type="entry name" value="PT_UbiA_UBIAD1"/>
    <property type="match status" value="1"/>
</dbReference>
<keyword evidence="7 8" id="KW-0472">Membrane</keyword>
<feature type="transmembrane region" description="Helical" evidence="8">
    <location>
        <begin position="177"/>
        <end position="197"/>
    </location>
</feature>
<evidence type="ECO:0000256" key="6">
    <source>
        <dbReference type="ARBA" id="ARBA00022989"/>
    </source>
</evidence>
<proteinExistence type="inferred from homology"/>
<evidence type="ECO:0000256" key="4">
    <source>
        <dbReference type="ARBA" id="ARBA00022679"/>
    </source>
</evidence>
<dbReference type="Pfam" id="PF01040">
    <property type="entry name" value="UbiA"/>
    <property type="match status" value="1"/>
</dbReference>
<dbReference type="EMBL" id="JADIMK010000004">
    <property type="protein sequence ID" value="MBO8454845.1"/>
    <property type="molecule type" value="Genomic_DNA"/>
</dbReference>
<organism evidence="10 11">
    <name type="scientific">Candidatus Cryptobacteroides intestinigallinarum</name>
    <dbReference type="NCBI Taxonomy" id="2840767"/>
    <lineage>
        <taxon>Bacteria</taxon>
        <taxon>Pseudomonadati</taxon>
        <taxon>Bacteroidota</taxon>
        <taxon>Bacteroidia</taxon>
        <taxon>Bacteroidales</taxon>
        <taxon>Candidatus Cryptobacteroides</taxon>
    </lineage>
</organism>
<gene>
    <name evidence="8 10" type="primary">menA</name>
    <name evidence="10" type="ORF">IAC08_00360</name>
</gene>